<sequence>MPWRTDCSAETLRWCNPKLRPTLITQTLPFPELITERPH</sequence>
<evidence type="ECO:0000313" key="2">
    <source>
        <dbReference type="Proteomes" id="UP000324392"/>
    </source>
</evidence>
<reference evidence="1 2" key="1">
    <citation type="submission" date="2019-03" db="EMBL/GenBank/DDBJ databases">
        <title>The genome sequence of Candidatus Serratia symbiotica strain IS.</title>
        <authorList>
            <person name="Nikoh N."/>
            <person name="Koga R."/>
            <person name="Oshima K."/>
            <person name="Hattori M."/>
            <person name="Fukatsu T."/>
        </authorList>
    </citation>
    <scope>NUCLEOTIDE SEQUENCE [LARGE SCALE GENOMIC DNA]</scope>
    <source>
        <strain evidence="1 2">IS</strain>
    </source>
</reference>
<dbReference type="AlphaFoldDB" id="A0A455VP34"/>
<name>A0A455VP34_9GAMM</name>
<organism evidence="1 2">
    <name type="scientific">Serratia symbiotica</name>
    <dbReference type="NCBI Taxonomy" id="138074"/>
    <lineage>
        <taxon>Bacteria</taxon>
        <taxon>Pseudomonadati</taxon>
        <taxon>Pseudomonadota</taxon>
        <taxon>Gammaproteobacteria</taxon>
        <taxon>Enterobacterales</taxon>
        <taxon>Yersiniaceae</taxon>
        <taxon>Serratia</taxon>
    </lineage>
</organism>
<dbReference type="Proteomes" id="UP000324392">
    <property type="component" value="Chromosome"/>
</dbReference>
<dbReference type="EMBL" id="AP019531">
    <property type="protein sequence ID" value="BBI92448.1"/>
    <property type="molecule type" value="Genomic_DNA"/>
</dbReference>
<proteinExistence type="predicted"/>
<accession>A0A455VP34</accession>
<gene>
    <name evidence="1" type="ORF">SSYIS1_21780</name>
</gene>
<evidence type="ECO:0000313" key="1">
    <source>
        <dbReference type="EMBL" id="BBI92448.1"/>
    </source>
</evidence>
<protein>
    <submittedName>
        <fullName evidence="1">Uncharacterized protein</fullName>
    </submittedName>
</protein>